<keyword evidence="13" id="KW-1185">Reference proteome</keyword>
<keyword evidence="6" id="KW-0067">ATP-binding</keyword>
<keyword evidence="7" id="KW-0829">Tyrosine-protein kinase</keyword>
<dbReference type="EMBL" id="DS989852">
    <property type="protein sequence ID" value="EDX74717.1"/>
    <property type="molecule type" value="Genomic_DNA"/>
</dbReference>
<evidence type="ECO:0000256" key="2">
    <source>
        <dbReference type="ARBA" id="ARBA00011903"/>
    </source>
</evidence>
<dbReference type="eggNOG" id="COG0489">
    <property type="taxonomic scope" value="Bacteria"/>
</dbReference>
<dbReference type="GO" id="GO:0005886">
    <property type="term" value="C:plasma membrane"/>
    <property type="evidence" value="ECO:0007669"/>
    <property type="project" value="TreeGrafter"/>
</dbReference>
<feature type="transmembrane region" description="Helical" evidence="10">
    <location>
        <begin position="51"/>
        <end position="71"/>
    </location>
</feature>
<evidence type="ECO:0000256" key="6">
    <source>
        <dbReference type="ARBA" id="ARBA00022840"/>
    </source>
</evidence>
<keyword evidence="10" id="KW-0812">Transmembrane</keyword>
<reference evidence="12 13" key="1">
    <citation type="submission" date="2008-07" db="EMBL/GenBank/DDBJ databases">
        <authorList>
            <person name="Tandeau de Marsac N."/>
            <person name="Ferriera S."/>
            <person name="Johnson J."/>
            <person name="Kravitz S."/>
            <person name="Beeson K."/>
            <person name="Sutton G."/>
            <person name="Rogers Y.-H."/>
            <person name="Friedman R."/>
            <person name="Frazier M."/>
            <person name="Venter J.C."/>
        </authorList>
    </citation>
    <scope>NUCLEOTIDE SEQUENCE [LARGE SCALE GENOMIC DNA]</scope>
    <source>
        <strain evidence="12 13">PCC 7420</strain>
    </source>
</reference>
<evidence type="ECO:0000256" key="10">
    <source>
        <dbReference type="SAM" id="Phobius"/>
    </source>
</evidence>
<protein>
    <recommendedName>
        <fullName evidence="2">non-specific protein-tyrosine kinase</fullName>
        <ecNumber evidence="2">2.7.10.2</ecNumber>
    </recommendedName>
</protein>
<dbReference type="RefSeq" id="WP_006102049.1">
    <property type="nucleotide sequence ID" value="NZ_DS989852.1"/>
</dbReference>
<dbReference type="SUPFAM" id="SSF52540">
    <property type="entry name" value="P-loop containing nucleoside triphosphate hydrolases"/>
    <property type="match status" value="1"/>
</dbReference>
<comment type="catalytic activity">
    <reaction evidence="8">
        <text>L-tyrosyl-[protein] + ATP = O-phospho-L-tyrosyl-[protein] + ADP + H(+)</text>
        <dbReference type="Rhea" id="RHEA:10596"/>
        <dbReference type="Rhea" id="RHEA-COMP:10136"/>
        <dbReference type="Rhea" id="RHEA-COMP:20101"/>
        <dbReference type="ChEBI" id="CHEBI:15378"/>
        <dbReference type="ChEBI" id="CHEBI:30616"/>
        <dbReference type="ChEBI" id="CHEBI:46858"/>
        <dbReference type="ChEBI" id="CHEBI:61978"/>
        <dbReference type="ChEBI" id="CHEBI:456216"/>
        <dbReference type="EC" id="2.7.10.2"/>
    </reaction>
</comment>
<keyword evidence="10" id="KW-1133">Transmembrane helix</keyword>
<evidence type="ECO:0000313" key="12">
    <source>
        <dbReference type="EMBL" id="EDX74717.1"/>
    </source>
</evidence>
<evidence type="ECO:0000313" key="13">
    <source>
        <dbReference type="Proteomes" id="UP000003835"/>
    </source>
</evidence>
<dbReference type="NCBIfam" id="TIGR01007">
    <property type="entry name" value="eps_fam"/>
    <property type="match status" value="1"/>
</dbReference>
<gene>
    <name evidence="12" type="ORF">MC7420_6195</name>
</gene>
<feature type="transmembrane region" description="Helical" evidence="10">
    <location>
        <begin position="456"/>
        <end position="481"/>
    </location>
</feature>
<dbReference type="InterPro" id="IPR027417">
    <property type="entry name" value="P-loop_NTPase"/>
</dbReference>
<sequence length="748" mass="84923">MDTQHNLPVFSNKTNDKLLGSWSEAYPSESNENSGQTVDLAWVFAVFRRRALVMGSVAFILIIVSGFWLVWKKRQVIPVYQGSFKLLVEPLSAEGQFRDQFLLSQNKGVDIQRIQVEKTTLDYESQIRVLKSPQILMPVVEQIQFRYPNIDYNSLQGGVSISRLTYEKDAKQEGTKILEIRYQHKNTKQIEFVLYSLSKAYLQYSLKERQKSIQQGLEFIESQLPNLQQQVDTIQSKLQNLRQQYNLLNPSIADEALTGQAIFLRRERLETEAELAKTYSLYKTLQKQFSEADATAILSQESEAYSALIRELHTVEAEITSQSPLFRTDSPPMKIWRERQQNLQQLLQQESQDILENLVGEIEGIEKHYQTILQTENQVTQQLRQLPLVARQITDLERKLAVATDNLNDFIKKREALRLDGAQQELHWQLIYPPYVWRNAAGDLVPVEVTSVKRPFAIAVVLSVLLGIGVGFLIEILHTVFHTPEEIQRATQLPILGVIPLTKKLTQLRQKSPQLAQVSQVANGIQTSKPRRWLNNGEKTDPESMSPFIEAFRFVYTNICLLSSKQPIHSLAICSPISGDGKTTVALYLAKAAATIGKRVLLIDTNLRSPQLHIRLELSNERGLSEIIAADSTIQEAIQKSPLDENCFVLTAGQSLSDPIKLISSDKMQYLMEQFSSQFDFVIYDTPPLLGLGDSNLVAAQVDGTILVVGMEKTDRSLMMKALDRLKIARTYVLGFVANGMKDEFMNY</sequence>
<evidence type="ECO:0000256" key="9">
    <source>
        <dbReference type="SAM" id="Coils"/>
    </source>
</evidence>
<dbReference type="CDD" id="cd05387">
    <property type="entry name" value="BY-kinase"/>
    <property type="match status" value="1"/>
</dbReference>
<evidence type="ECO:0000256" key="1">
    <source>
        <dbReference type="ARBA" id="ARBA00007316"/>
    </source>
</evidence>
<evidence type="ECO:0000256" key="8">
    <source>
        <dbReference type="ARBA" id="ARBA00051245"/>
    </source>
</evidence>
<dbReference type="PANTHER" id="PTHR32309:SF13">
    <property type="entry name" value="FERRIC ENTEROBACTIN TRANSPORT PROTEIN FEPE"/>
    <property type="match status" value="1"/>
</dbReference>
<organism evidence="12 13">
    <name type="scientific">Coleofasciculus chthonoplastes PCC 7420</name>
    <dbReference type="NCBI Taxonomy" id="118168"/>
    <lineage>
        <taxon>Bacteria</taxon>
        <taxon>Bacillati</taxon>
        <taxon>Cyanobacteriota</taxon>
        <taxon>Cyanophyceae</taxon>
        <taxon>Coleofasciculales</taxon>
        <taxon>Coleofasciculaceae</taxon>
        <taxon>Coleofasciculus</taxon>
    </lineage>
</organism>
<keyword evidence="5" id="KW-0418">Kinase</keyword>
<dbReference type="InterPro" id="IPR005702">
    <property type="entry name" value="Wzc-like_C"/>
</dbReference>
<dbReference type="EC" id="2.7.10.2" evidence="2"/>
<dbReference type="AlphaFoldDB" id="B4VTH4"/>
<feature type="domain" description="AAA" evidence="11">
    <location>
        <begin position="578"/>
        <end position="700"/>
    </location>
</feature>
<dbReference type="InterPro" id="IPR050445">
    <property type="entry name" value="Bact_polysacc_biosynth/exp"/>
</dbReference>
<proteinExistence type="inferred from homology"/>
<keyword evidence="3" id="KW-0808">Transferase</keyword>
<keyword evidence="10" id="KW-0472">Membrane</keyword>
<evidence type="ECO:0000256" key="3">
    <source>
        <dbReference type="ARBA" id="ARBA00022679"/>
    </source>
</evidence>
<name>B4VTH4_9CYAN</name>
<dbReference type="Gene3D" id="3.40.50.300">
    <property type="entry name" value="P-loop containing nucleotide triphosphate hydrolases"/>
    <property type="match status" value="1"/>
</dbReference>
<evidence type="ECO:0000259" key="11">
    <source>
        <dbReference type="Pfam" id="PF13614"/>
    </source>
</evidence>
<dbReference type="InterPro" id="IPR025669">
    <property type="entry name" value="AAA_dom"/>
</dbReference>
<keyword evidence="9" id="KW-0175">Coiled coil</keyword>
<evidence type="ECO:0000256" key="5">
    <source>
        <dbReference type="ARBA" id="ARBA00022777"/>
    </source>
</evidence>
<dbReference type="GO" id="GO:0005524">
    <property type="term" value="F:ATP binding"/>
    <property type="evidence" value="ECO:0007669"/>
    <property type="project" value="UniProtKB-KW"/>
</dbReference>
<comment type="similarity">
    <text evidence="1">Belongs to the CpsD/CapB family.</text>
</comment>
<dbReference type="STRING" id="118168.MC7420_6195"/>
<keyword evidence="4" id="KW-0547">Nucleotide-binding</keyword>
<dbReference type="HOGENOM" id="CLU_009912_2_2_3"/>
<evidence type="ECO:0000256" key="7">
    <source>
        <dbReference type="ARBA" id="ARBA00023137"/>
    </source>
</evidence>
<dbReference type="PANTHER" id="PTHR32309">
    <property type="entry name" value="TYROSINE-PROTEIN KINASE"/>
    <property type="match status" value="1"/>
</dbReference>
<dbReference type="eggNOG" id="COG3206">
    <property type="taxonomic scope" value="Bacteria"/>
</dbReference>
<dbReference type="Pfam" id="PF13614">
    <property type="entry name" value="AAA_31"/>
    <property type="match status" value="1"/>
</dbReference>
<accession>B4VTH4</accession>
<evidence type="ECO:0000256" key="4">
    <source>
        <dbReference type="ARBA" id="ARBA00022741"/>
    </source>
</evidence>
<dbReference type="Proteomes" id="UP000003835">
    <property type="component" value="Unassembled WGS sequence"/>
</dbReference>
<dbReference type="GO" id="GO:0004715">
    <property type="term" value="F:non-membrane spanning protein tyrosine kinase activity"/>
    <property type="evidence" value="ECO:0007669"/>
    <property type="project" value="UniProtKB-EC"/>
</dbReference>
<feature type="coiled-coil region" evidence="9">
    <location>
        <begin position="217"/>
        <end position="244"/>
    </location>
</feature>